<keyword evidence="2" id="KW-1185">Reference proteome</keyword>
<reference evidence="2" key="1">
    <citation type="journal article" date="2023" name="G3 (Bethesda)">
        <title>Genome assembly and association tests identify interacting loci associated with vigor, precocity, and sex in interspecific pistachio rootstocks.</title>
        <authorList>
            <person name="Palmer W."/>
            <person name="Jacygrad E."/>
            <person name="Sagayaradj S."/>
            <person name="Cavanaugh K."/>
            <person name="Han R."/>
            <person name="Bertier L."/>
            <person name="Beede B."/>
            <person name="Kafkas S."/>
            <person name="Golino D."/>
            <person name="Preece J."/>
            <person name="Michelmore R."/>
        </authorList>
    </citation>
    <scope>NUCLEOTIDE SEQUENCE [LARGE SCALE GENOMIC DNA]</scope>
</reference>
<name>A0ACC0YC35_9ROSI</name>
<gene>
    <name evidence="1" type="ORF">Pint_24366</name>
</gene>
<evidence type="ECO:0000313" key="2">
    <source>
        <dbReference type="Proteomes" id="UP001163603"/>
    </source>
</evidence>
<comment type="caution">
    <text evidence="1">The sequence shown here is derived from an EMBL/GenBank/DDBJ whole genome shotgun (WGS) entry which is preliminary data.</text>
</comment>
<protein>
    <submittedName>
        <fullName evidence="1">Uncharacterized protein</fullName>
    </submittedName>
</protein>
<organism evidence="1 2">
    <name type="scientific">Pistacia integerrima</name>
    <dbReference type="NCBI Taxonomy" id="434235"/>
    <lineage>
        <taxon>Eukaryota</taxon>
        <taxon>Viridiplantae</taxon>
        <taxon>Streptophyta</taxon>
        <taxon>Embryophyta</taxon>
        <taxon>Tracheophyta</taxon>
        <taxon>Spermatophyta</taxon>
        <taxon>Magnoliopsida</taxon>
        <taxon>eudicotyledons</taxon>
        <taxon>Gunneridae</taxon>
        <taxon>Pentapetalae</taxon>
        <taxon>rosids</taxon>
        <taxon>malvids</taxon>
        <taxon>Sapindales</taxon>
        <taxon>Anacardiaceae</taxon>
        <taxon>Pistacia</taxon>
    </lineage>
</organism>
<accession>A0ACC0YC35</accession>
<proteinExistence type="predicted"/>
<dbReference type="Proteomes" id="UP001163603">
    <property type="component" value="Chromosome 7"/>
</dbReference>
<evidence type="ECO:0000313" key="1">
    <source>
        <dbReference type="EMBL" id="KAJ0033902.1"/>
    </source>
</evidence>
<dbReference type="EMBL" id="CM047742">
    <property type="protein sequence ID" value="KAJ0033902.1"/>
    <property type="molecule type" value="Genomic_DNA"/>
</dbReference>
<sequence length="89" mass="9798">MNFPAASYCNCSATLKQKIEETGKRLACFAKTLSLPFSFKVATVTDSKDVNEDLINLSNGEVVAFYASVALSHIIRLPDCLESLIRVLR</sequence>